<evidence type="ECO:0000259" key="1">
    <source>
        <dbReference type="PROSITE" id="PS51286"/>
    </source>
</evidence>
<proteinExistence type="predicted"/>
<dbReference type="RefSeq" id="XP_067804765.1">
    <property type="nucleotide sequence ID" value="XM_067945974.1"/>
</dbReference>
<protein>
    <submittedName>
        <fullName evidence="2">RAP domain</fullName>
    </submittedName>
</protein>
<dbReference type="KEGG" id="bdw:94335224"/>
<dbReference type="InterPro" id="IPR013584">
    <property type="entry name" value="RAP"/>
</dbReference>
<accession>A0AAD9PP33</accession>
<dbReference type="EMBL" id="JALLKP010000001">
    <property type="protein sequence ID" value="KAK2197923.1"/>
    <property type="molecule type" value="Genomic_DNA"/>
</dbReference>
<evidence type="ECO:0000313" key="3">
    <source>
        <dbReference type="Proteomes" id="UP001214638"/>
    </source>
</evidence>
<organism evidence="2 3">
    <name type="scientific">Babesia duncani</name>
    <dbReference type="NCBI Taxonomy" id="323732"/>
    <lineage>
        <taxon>Eukaryota</taxon>
        <taxon>Sar</taxon>
        <taxon>Alveolata</taxon>
        <taxon>Apicomplexa</taxon>
        <taxon>Aconoidasida</taxon>
        <taxon>Piroplasmida</taxon>
        <taxon>Babesiidae</taxon>
        <taxon>Babesia</taxon>
    </lineage>
</organism>
<dbReference type="Proteomes" id="UP001214638">
    <property type="component" value="Unassembled WGS sequence"/>
</dbReference>
<feature type="domain" description="RAP" evidence="1">
    <location>
        <begin position="348"/>
        <end position="409"/>
    </location>
</feature>
<evidence type="ECO:0000313" key="2">
    <source>
        <dbReference type="EMBL" id="KAK2197923.1"/>
    </source>
</evidence>
<dbReference type="AlphaFoldDB" id="A0AAD9PP33"/>
<dbReference type="PROSITE" id="PS51286">
    <property type="entry name" value="RAP"/>
    <property type="match status" value="1"/>
</dbReference>
<name>A0AAD9PP33_9APIC</name>
<dbReference type="GeneID" id="94335224"/>
<reference evidence="2" key="1">
    <citation type="journal article" date="2023" name="Nat. Microbiol.">
        <title>Babesia duncani multi-omics identifies virulence factors and drug targets.</title>
        <authorList>
            <person name="Singh P."/>
            <person name="Lonardi S."/>
            <person name="Liang Q."/>
            <person name="Vydyam P."/>
            <person name="Khabirova E."/>
            <person name="Fang T."/>
            <person name="Gihaz S."/>
            <person name="Thekkiniath J."/>
            <person name="Munshi M."/>
            <person name="Abel S."/>
            <person name="Ciampossin L."/>
            <person name="Batugedara G."/>
            <person name="Gupta M."/>
            <person name="Lu X.M."/>
            <person name="Lenz T."/>
            <person name="Chakravarty S."/>
            <person name="Cornillot E."/>
            <person name="Hu Y."/>
            <person name="Ma W."/>
            <person name="Gonzalez L.M."/>
            <person name="Sanchez S."/>
            <person name="Estrada K."/>
            <person name="Sanchez-Flores A."/>
            <person name="Montero E."/>
            <person name="Harb O.S."/>
            <person name="Le Roch K.G."/>
            <person name="Mamoun C.B."/>
        </authorList>
    </citation>
    <scope>NUCLEOTIDE SEQUENCE</scope>
    <source>
        <strain evidence="2">WA1</strain>
    </source>
</reference>
<gene>
    <name evidence="2" type="ORF">BdWA1_000926</name>
</gene>
<keyword evidence="3" id="KW-1185">Reference proteome</keyword>
<sequence length="418" mass="47934">MLSQPFRRKPLAITTSLACIVSRRNVSSNFGIKKKIKNNVAMHPTQLYKIVMENHKNMNLYELSCYLTCLYEANLSDLNLSNLLVNRLAVDVDYITTPKLMASVLLLLNPAFGISDTLYRSVINHIESNELYPAGVNARLWTTYFKFIGSNRIYHEEFMNNMATRFSQFLLNNLQQNPNECSRCLGEAIAVASWAFAICTPHCDYSHLFECIQKFTAIPNIERNVIIRTWWSFAVKNWRINEIDVVKLDQLLQELIADTELSHLRKRSHIHQIFTIARVIGDRALDIKAKAKSCLHELNYRERASSISKSQRYVSDVLVRLRVPHKLEIMTPDLISIDIAIEGDDEHIALEVDGPTHFIRNLTDETSANIKTGPSLLKQELLRDCGWIPVSVPPIKLDENNDLYASIQDVDSQYKKII</sequence>
<comment type="caution">
    <text evidence="2">The sequence shown here is derived from an EMBL/GenBank/DDBJ whole genome shotgun (WGS) entry which is preliminary data.</text>
</comment>